<sequence>MNSSSTITVRYPAPVSPEDLRLATLLFVVPGFGLLAFGGLLMPGSVAGLVAGSILAALGLGLFVCAAIGRRGMRREMLSVEIGPDGFGFPVRDARMMLRWTDLSQVVLVEKRRRTEVCLAPAEHAERRLAGRFSLRTAHGFVLSTAFAPEEAHRLANAVERAAPGLVRWPSFEVRRGGLGIERTVAMVVRRGARPVPLGAGVSVTVRANQASGRRKAAMWGTAVALAAVLIGQAWLPILGPGLGFVALCLIALVCTRHRGALGVFVVDGRSVSWHPDGGKPVVVRRKEISRLVAEGGVLRVLPRRGAAYPLAEDVSPAAARAVVRRIGAPPASITRGAT</sequence>
<feature type="transmembrane region" description="Helical" evidence="1">
    <location>
        <begin position="20"/>
        <end position="40"/>
    </location>
</feature>
<gene>
    <name evidence="2" type="ORF">BJY18_004763</name>
</gene>
<proteinExistence type="predicted"/>
<evidence type="ECO:0000313" key="3">
    <source>
        <dbReference type="Proteomes" id="UP000581769"/>
    </source>
</evidence>
<evidence type="ECO:0000313" key="2">
    <source>
        <dbReference type="EMBL" id="MBB4687278.1"/>
    </source>
</evidence>
<dbReference type="Proteomes" id="UP000581769">
    <property type="component" value="Unassembled WGS sequence"/>
</dbReference>
<comment type="caution">
    <text evidence="2">The sequence shown here is derived from an EMBL/GenBank/DDBJ whole genome shotgun (WGS) entry which is preliminary data.</text>
</comment>
<evidence type="ECO:0000256" key="1">
    <source>
        <dbReference type="SAM" id="Phobius"/>
    </source>
</evidence>
<name>A0A840J1K9_9PSEU</name>
<feature type="transmembrane region" description="Helical" evidence="1">
    <location>
        <begin position="217"/>
        <end position="236"/>
    </location>
</feature>
<keyword evidence="1" id="KW-1133">Transmembrane helix</keyword>
<reference evidence="2 3" key="1">
    <citation type="submission" date="2020-08" db="EMBL/GenBank/DDBJ databases">
        <title>Sequencing the genomes of 1000 actinobacteria strains.</title>
        <authorList>
            <person name="Klenk H.-P."/>
        </authorList>
    </citation>
    <scope>NUCLEOTIDE SEQUENCE [LARGE SCALE GENOMIC DNA]</scope>
    <source>
        <strain evidence="2 3">DSM 45859</strain>
    </source>
</reference>
<organism evidence="2 3">
    <name type="scientific">Amycolatopsis jiangsuensis</name>
    <dbReference type="NCBI Taxonomy" id="1181879"/>
    <lineage>
        <taxon>Bacteria</taxon>
        <taxon>Bacillati</taxon>
        <taxon>Actinomycetota</taxon>
        <taxon>Actinomycetes</taxon>
        <taxon>Pseudonocardiales</taxon>
        <taxon>Pseudonocardiaceae</taxon>
        <taxon>Amycolatopsis</taxon>
    </lineage>
</organism>
<keyword evidence="1" id="KW-0812">Transmembrane</keyword>
<keyword evidence="1" id="KW-0472">Membrane</keyword>
<protein>
    <submittedName>
        <fullName evidence="2">Uncharacterized protein</fullName>
    </submittedName>
</protein>
<dbReference type="RefSeq" id="WP_184782013.1">
    <property type="nucleotide sequence ID" value="NZ_JACHMG010000001.1"/>
</dbReference>
<dbReference type="EMBL" id="JACHMG010000001">
    <property type="protein sequence ID" value="MBB4687278.1"/>
    <property type="molecule type" value="Genomic_DNA"/>
</dbReference>
<accession>A0A840J1K9</accession>
<dbReference type="AlphaFoldDB" id="A0A840J1K9"/>
<feature type="transmembrane region" description="Helical" evidence="1">
    <location>
        <begin position="46"/>
        <end position="69"/>
    </location>
</feature>
<keyword evidence="3" id="KW-1185">Reference proteome</keyword>